<evidence type="ECO:0000256" key="6">
    <source>
        <dbReference type="ARBA" id="ARBA00023136"/>
    </source>
</evidence>
<keyword evidence="3" id="KW-1003">Cell membrane</keyword>
<comment type="subcellular location">
    <subcellularLocation>
        <location evidence="1">Cell membrane</location>
        <topology evidence="1">Multi-pass membrane protein</topology>
    </subcellularLocation>
</comment>
<evidence type="ECO:0000256" key="3">
    <source>
        <dbReference type="ARBA" id="ARBA00022475"/>
    </source>
</evidence>
<dbReference type="OrthoDB" id="9770779at2"/>
<dbReference type="PANTHER" id="PTHR34856">
    <property type="entry name" value="PROTEIN NRFD"/>
    <property type="match status" value="1"/>
</dbReference>
<dbReference type="AlphaFoldDB" id="A0A1G5QN86"/>
<keyword evidence="9" id="KW-1185">Reference proteome</keyword>
<dbReference type="Proteomes" id="UP000199648">
    <property type="component" value="Unassembled WGS sequence"/>
</dbReference>
<feature type="transmembrane region" description="Helical" evidence="7">
    <location>
        <begin position="55"/>
        <end position="73"/>
    </location>
</feature>
<evidence type="ECO:0000256" key="7">
    <source>
        <dbReference type="SAM" id="Phobius"/>
    </source>
</evidence>
<proteinExistence type="inferred from homology"/>
<feature type="transmembrane region" description="Helical" evidence="7">
    <location>
        <begin position="93"/>
        <end position="116"/>
    </location>
</feature>
<feature type="transmembrane region" description="Helical" evidence="7">
    <location>
        <begin position="323"/>
        <end position="343"/>
    </location>
</feature>
<organism evidence="8 9">
    <name type="scientific">Thiohalomonas denitrificans</name>
    <dbReference type="NCBI Taxonomy" id="415747"/>
    <lineage>
        <taxon>Bacteria</taxon>
        <taxon>Pseudomonadati</taxon>
        <taxon>Pseudomonadota</taxon>
        <taxon>Gammaproteobacteria</taxon>
        <taxon>Thiohalomonadales</taxon>
        <taxon>Thiohalomonadaceae</taxon>
        <taxon>Thiohalomonas</taxon>
    </lineage>
</organism>
<dbReference type="Pfam" id="PF03916">
    <property type="entry name" value="NrfD"/>
    <property type="match status" value="1"/>
</dbReference>
<feature type="transmembrane region" description="Helical" evidence="7">
    <location>
        <begin position="151"/>
        <end position="174"/>
    </location>
</feature>
<dbReference type="Gene3D" id="1.20.1630.10">
    <property type="entry name" value="Formate dehydrogenase/DMSO reductase domain"/>
    <property type="match status" value="1"/>
</dbReference>
<sequence>MNPEVLQLTGFSQQPAWLPWAVQYFFIIGLSVGAFLITLPAYVLRWSSDQRAARAALLVALTTGLAAPVALLADLHQPDRFWHFYAFGQGSSWMAWGSFFLPAYVGLLTLYGWLALRPELAQRARDPGPVGRLAGLLAGSGVALPRARRSVGWVTAIAAALVALYTGAEVAVVAARPLWHSALLPVVYLTTGIAGGAGLALLFAGRFETPRRTLFRWLWAALALTGLAVFAWMLGLSGSGTAHALLRLATEYRPMPFGLWLLVGLLLPLVLAWFHRAPIAAGLLAIAGAWMWRWEIFMAGQGIPKNDAGFYGVHLPLGPEGLLGIVGTLGLWVLIALALTALLRPTANVQG</sequence>
<keyword evidence="5 7" id="KW-1133">Transmembrane helix</keyword>
<name>A0A1G5QN86_9GAMM</name>
<feature type="transmembrane region" description="Helical" evidence="7">
    <location>
        <begin position="20"/>
        <end position="43"/>
    </location>
</feature>
<dbReference type="EMBL" id="FMWD01000007">
    <property type="protein sequence ID" value="SCZ62761.1"/>
    <property type="molecule type" value="Genomic_DNA"/>
</dbReference>
<evidence type="ECO:0000256" key="4">
    <source>
        <dbReference type="ARBA" id="ARBA00022692"/>
    </source>
</evidence>
<protein>
    <submittedName>
        <fullName evidence="8">Tetrathionate reductase subunit C</fullName>
    </submittedName>
</protein>
<accession>A0A1G5QN86</accession>
<dbReference type="GO" id="GO:0005886">
    <property type="term" value="C:plasma membrane"/>
    <property type="evidence" value="ECO:0007669"/>
    <property type="project" value="UniProtKB-SubCell"/>
</dbReference>
<evidence type="ECO:0000313" key="8">
    <source>
        <dbReference type="EMBL" id="SCZ62761.1"/>
    </source>
</evidence>
<evidence type="ECO:0000256" key="5">
    <source>
        <dbReference type="ARBA" id="ARBA00022989"/>
    </source>
</evidence>
<dbReference type="STRING" id="415747.SAMN03097708_02333"/>
<dbReference type="RefSeq" id="WP_092997187.1">
    <property type="nucleotide sequence ID" value="NZ_FMWD01000007.1"/>
</dbReference>
<comment type="similarity">
    <text evidence="2">Belongs to the NrfD family.</text>
</comment>
<feature type="transmembrane region" description="Helical" evidence="7">
    <location>
        <begin position="217"/>
        <end position="237"/>
    </location>
</feature>
<reference evidence="8 9" key="1">
    <citation type="submission" date="2016-10" db="EMBL/GenBank/DDBJ databases">
        <authorList>
            <person name="de Groot N.N."/>
        </authorList>
    </citation>
    <scope>NUCLEOTIDE SEQUENCE [LARGE SCALE GENOMIC DNA]</scope>
    <source>
        <strain evidence="8 9">HLD2</strain>
    </source>
</reference>
<keyword evidence="4 7" id="KW-0812">Transmembrane</keyword>
<feature type="transmembrane region" description="Helical" evidence="7">
    <location>
        <begin position="186"/>
        <end position="205"/>
    </location>
</feature>
<gene>
    <name evidence="8" type="ORF">SAMN03097708_02333</name>
</gene>
<feature type="transmembrane region" description="Helical" evidence="7">
    <location>
        <begin position="281"/>
        <end position="303"/>
    </location>
</feature>
<evidence type="ECO:0000256" key="1">
    <source>
        <dbReference type="ARBA" id="ARBA00004651"/>
    </source>
</evidence>
<keyword evidence="6 7" id="KW-0472">Membrane</keyword>
<evidence type="ECO:0000256" key="2">
    <source>
        <dbReference type="ARBA" id="ARBA00008929"/>
    </source>
</evidence>
<dbReference type="InterPro" id="IPR052049">
    <property type="entry name" value="Electron_transfer_protein"/>
</dbReference>
<dbReference type="InterPro" id="IPR005614">
    <property type="entry name" value="NrfD-like"/>
</dbReference>
<feature type="transmembrane region" description="Helical" evidence="7">
    <location>
        <begin position="257"/>
        <end position="274"/>
    </location>
</feature>
<evidence type="ECO:0000313" key="9">
    <source>
        <dbReference type="Proteomes" id="UP000199648"/>
    </source>
</evidence>
<dbReference type="PANTHER" id="PTHR34856:SF2">
    <property type="entry name" value="PROTEIN NRFD"/>
    <property type="match status" value="1"/>
</dbReference>